<name>A0A2M8IZN8_9RHOB</name>
<reference evidence="1 2" key="1">
    <citation type="journal article" date="2018" name="Int. J. Syst. Evol. Microbiol.">
        <title>Pseudooceanicola lipolyticus sp. nov., a marine alphaproteobacterium, reclassification of Oceanicola flagellatus as Pseudooceanicola flagellatus comb. nov. and emended description of the genus Pseudooceanicola.</title>
        <authorList>
            <person name="Huang M.-M."/>
            <person name="Guo L.-L."/>
            <person name="Wu Y.-H."/>
            <person name="Lai Q.-L."/>
            <person name="Shao Z.-Z."/>
            <person name="Wang C.-S."/>
            <person name="Wu M."/>
            <person name="Xu X.-W."/>
        </authorList>
    </citation>
    <scope>NUCLEOTIDE SEQUENCE [LARGE SCALE GENOMIC DNA]</scope>
    <source>
        <strain evidence="1 2">157</strain>
    </source>
</reference>
<protein>
    <submittedName>
        <fullName evidence="1">Uncharacterized protein</fullName>
    </submittedName>
</protein>
<dbReference type="AlphaFoldDB" id="A0A2M8IZN8"/>
<proteinExistence type="predicted"/>
<evidence type="ECO:0000313" key="2">
    <source>
        <dbReference type="Proteomes" id="UP000231553"/>
    </source>
</evidence>
<accession>A0A2M8IZN8</accession>
<gene>
    <name evidence="1" type="ORF">CVM52_14390</name>
</gene>
<keyword evidence="2" id="KW-1185">Reference proteome</keyword>
<comment type="caution">
    <text evidence="1">The sequence shown here is derived from an EMBL/GenBank/DDBJ whole genome shotgun (WGS) entry which is preliminary data.</text>
</comment>
<sequence>MQQAHDEVAQQGDAPGGARIYIAVREGPTSIKGDPMQPTEPAKTSPQEALALLDEAWAYYTPADDTAPAWDDQPDLFDYADVA</sequence>
<dbReference type="Proteomes" id="UP000231553">
    <property type="component" value="Unassembled WGS sequence"/>
</dbReference>
<evidence type="ECO:0000313" key="1">
    <source>
        <dbReference type="EMBL" id="PJE35989.1"/>
    </source>
</evidence>
<organism evidence="1 2">
    <name type="scientific">Pseudooceanicola lipolyticus</name>
    <dbReference type="NCBI Taxonomy" id="2029104"/>
    <lineage>
        <taxon>Bacteria</taxon>
        <taxon>Pseudomonadati</taxon>
        <taxon>Pseudomonadota</taxon>
        <taxon>Alphaproteobacteria</taxon>
        <taxon>Rhodobacterales</taxon>
        <taxon>Paracoccaceae</taxon>
        <taxon>Pseudooceanicola</taxon>
    </lineage>
</organism>
<dbReference type="EMBL" id="PGTB01000062">
    <property type="protein sequence ID" value="PJE35989.1"/>
    <property type="molecule type" value="Genomic_DNA"/>
</dbReference>